<dbReference type="Proteomes" id="UP000266615">
    <property type="component" value="Unassembled WGS sequence"/>
</dbReference>
<feature type="transmembrane region" description="Helical" evidence="6">
    <location>
        <begin position="338"/>
        <end position="359"/>
    </location>
</feature>
<comment type="subcellular location">
    <subcellularLocation>
        <location evidence="1">Cell membrane</location>
        <topology evidence="1">Multi-pass membrane protein</topology>
    </subcellularLocation>
</comment>
<keyword evidence="3 6" id="KW-0812">Transmembrane</keyword>
<dbReference type="EMBL" id="QYZP01000001">
    <property type="protein sequence ID" value="RJN32794.1"/>
    <property type="molecule type" value="Genomic_DNA"/>
</dbReference>
<feature type="transmembrane region" description="Helical" evidence="6">
    <location>
        <begin position="633"/>
        <end position="654"/>
    </location>
</feature>
<feature type="transmembrane region" description="Helical" evidence="6">
    <location>
        <begin position="305"/>
        <end position="326"/>
    </location>
</feature>
<feature type="transmembrane region" description="Helical" evidence="6">
    <location>
        <begin position="434"/>
        <end position="458"/>
    </location>
</feature>
<feature type="transmembrane region" description="Helical" evidence="6">
    <location>
        <begin position="470"/>
        <end position="491"/>
    </location>
</feature>
<evidence type="ECO:0000256" key="1">
    <source>
        <dbReference type="ARBA" id="ARBA00004651"/>
    </source>
</evidence>
<evidence type="ECO:0000256" key="3">
    <source>
        <dbReference type="ARBA" id="ARBA00022692"/>
    </source>
</evidence>
<dbReference type="Pfam" id="PF09678">
    <property type="entry name" value="Caa3_CtaG"/>
    <property type="match status" value="1"/>
</dbReference>
<feature type="transmembrane region" description="Helical" evidence="6">
    <location>
        <begin position="160"/>
        <end position="179"/>
    </location>
</feature>
<evidence type="ECO:0000313" key="8">
    <source>
        <dbReference type="EMBL" id="RJN32794.1"/>
    </source>
</evidence>
<evidence type="ECO:0000313" key="9">
    <source>
        <dbReference type="Proteomes" id="UP000266615"/>
    </source>
</evidence>
<feature type="transmembrane region" description="Helical" evidence="6">
    <location>
        <begin position="581"/>
        <end position="602"/>
    </location>
</feature>
<feature type="transmembrane region" description="Helical" evidence="6">
    <location>
        <begin position="65"/>
        <end position="87"/>
    </location>
</feature>
<feature type="domain" description="Copper resistance protein D" evidence="7">
    <location>
        <begin position="264"/>
        <end position="359"/>
    </location>
</feature>
<dbReference type="PANTHER" id="PTHR34820">
    <property type="entry name" value="INNER MEMBRANE PROTEIN YEBZ"/>
    <property type="match status" value="1"/>
</dbReference>
<dbReference type="GO" id="GO:0006825">
    <property type="term" value="P:copper ion transport"/>
    <property type="evidence" value="ECO:0007669"/>
    <property type="project" value="InterPro"/>
</dbReference>
<keyword evidence="5 6" id="KW-0472">Membrane</keyword>
<dbReference type="AlphaFoldDB" id="A0A3A4FDC9"/>
<feature type="transmembrane region" description="Helical" evidence="6">
    <location>
        <begin position="548"/>
        <end position="569"/>
    </location>
</feature>
<name>A0A3A4FDC9_9MICC</name>
<evidence type="ECO:0000256" key="6">
    <source>
        <dbReference type="SAM" id="Phobius"/>
    </source>
</evidence>
<organism evidence="8 9">
    <name type="scientific">Nesterenkonia natronophila</name>
    <dbReference type="NCBI Taxonomy" id="2174932"/>
    <lineage>
        <taxon>Bacteria</taxon>
        <taxon>Bacillati</taxon>
        <taxon>Actinomycetota</taxon>
        <taxon>Actinomycetes</taxon>
        <taxon>Micrococcales</taxon>
        <taxon>Micrococcaceae</taxon>
        <taxon>Nesterenkonia</taxon>
    </lineage>
</organism>
<dbReference type="InterPro" id="IPR019108">
    <property type="entry name" value="Caa3_assmbl_CtaG-rel"/>
</dbReference>
<feature type="transmembrane region" description="Helical" evidence="6">
    <location>
        <begin position="118"/>
        <end position="140"/>
    </location>
</feature>
<proteinExistence type="predicted"/>
<reference evidence="8 9" key="1">
    <citation type="submission" date="2018-09" db="EMBL/GenBank/DDBJ databases">
        <title>Nesterenkonia natronophila sp. nov., an alkaliphilic actinobacteriume isolated from a soda lake, and emended description of the genus Nesterenkonia.</title>
        <authorList>
            <person name="Menes R.J."/>
            <person name="Iriarte A."/>
        </authorList>
    </citation>
    <scope>NUCLEOTIDE SEQUENCE [LARGE SCALE GENOMIC DNA]</scope>
    <source>
        <strain evidence="8 9">M8</strain>
    </source>
</reference>
<dbReference type="PANTHER" id="PTHR34820:SF4">
    <property type="entry name" value="INNER MEMBRANE PROTEIN YEBZ"/>
    <property type="match status" value="1"/>
</dbReference>
<feature type="transmembrane region" description="Helical" evidence="6">
    <location>
        <begin position="402"/>
        <end position="422"/>
    </location>
</feature>
<evidence type="ECO:0000256" key="4">
    <source>
        <dbReference type="ARBA" id="ARBA00022989"/>
    </source>
</evidence>
<feature type="transmembrane region" description="Helical" evidence="6">
    <location>
        <begin position="20"/>
        <end position="45"/>
    </location>
</feature>
<comment type="caution">
    <text evidence="8">The sequence shown here is derived from an EMBL/GenBank/DDBJ whole genome shotgun (WGS) entry which is preliminary data.</text>
</comment>
<feature type="transmembrane region" description="Helical" evidence="6">
    <location>
        <begin position="265"/>
        <end position="285"/>
    </location>
</feature>
<dbReference type="OrthoDB" id="5241646at2"/>
<accession>A0A3A4FDC9</accession>
<feature type="transmembrane region" description="Helical" evidence="6">
    <location>
        <begin position="186"/>
        <end position="207"/>
    </location>
</feature>
<dbReference type="InterPro" id="IPR008457">
    <property type="entry name" value="Cu-R_CopD_dom"/>
</dbReference>
<feature type="transmembrane region" description="Helical" evidence="6">
    <location>
        <begin position="512"/>
        <end position="536"/>
    </location>
</feature>
<feature type="transmembrane region" description="Helical" evidence="6">
    <location>
        <begin position="219"/>
        <end position="244"/>
    </location>
</feature>
<dbReference type="Pfam" id="PF05425">
    <property type="entry name" value="CopD"/>
    <property type="match status" value="1"/>
</dbReference>
<dbReference type="GO" id="GO:0005886">
    <property type="term" value="C:plasma membrane"/>
    <property type="evidence" value="ECO:0007669"/>
    <property type="project" value="UniProtKB-SubCell"/>
</dbReference>
<evidence type="ECO:0000256" key="5">
    <source>
        <dbReference type="ARBA" id="ARBA00023136"/>
    </source>
</evidence>
<protein>
    <submittedName>
        <fullName evidence="8">Copper resistance protein CopD</fullName>
    </submittedName>
</protein>
<dbReference type="InterPro" id="IPR032694">
    <property type="entry name" value="CopC/D"/>
</dbReference>
<gene>
    <name evidence="8" type="ORF">D3250_02945</name>
</gene>
<keyword evidence="2" id="KW-1003">Cell membrane</keyword>
<keyword evidence="4 6" id="KW-1133">Transmembrane helix</keyword>
<sequence>MRGHGMTPIGAERRVWAAPLPLTAAAISAGLIALIVAGLGTGIGQGGAISDPGPITRWGLPAARYTHHLAMATTVAAAILATVAIPFRTGPRNRQDRQAGQEHPLYTRTMQIAMAASVVWTIAAIAVLVLTFSSLAGLPVSTDQGFSEGFFDYTLNIATGQAWLTIVLIAGLCATLLAAVRQPAGVGFLAVLGLSAIVPMAMVGHSASGDDHTAAVNSLGLHLLGVVVWVGGLMVLALLAPQIAHTARNLSARDQGGPEILETLLRRYSVLAGLALVTVAASGVINADLRVSGLDQLLGTDYGRMLAVKTAATLALAGIGFAHRRWIIPRVLSSSRLLWQLIIVELVLMSTVIGISAVLGRTPPPVPQDLPPDATPARILTGYDLPPEPELSNFFTLWRPDWLWIAIVLFLGIWYIRAVLQVRSRGISWPIMRAVSWLLGLAVLLWVTSGGPAVYGMVTFSGHMIQHMTLTMVAPIFLVMGSPVTLAMRALPVRRDGTRGPREWILWLVHSTWSKIITHPIVAAVNFAGSILLFYYTPIFGLSLEFHLGHILMTVHFLLTGYIFALVLIGRDPLPARPPHFARVIILLATMVFHAFFAVALMSTEQLIQPDWFGNMGHGWFPAIEDQHRGTELMWGLGEVPAVVMGVIVCIQWAKDDRRETKRLDREAERTGDAELEAYNEMFEQMSEKGPVPRS</sequence>
<keyword evidence="9" id="KW-1185">Reference proteome</keyword>
<evidence type="ECO:0000259" key="7">
    <source>
        <dbReference type="Pfam" id="PF05425"/>
    </source>
</evidence>
<evidence type="ECO:0000256" key="2">
    <source>
        <dbReference type="ARBA" id="ARBA00022475"/>
    </source>
</evidence>